<organism evidence="1">
    <name type="scientific">Xenorhabdus szentirmaii</name>
    <dbReference type="NCBI Taxonomy" id="290112"/>
    <lineage>
        <taxon>Bacteria</taxon>
        <taxon>Pseudomonadati</taxon>
        <taxon>Pseudomonadota</taxon>
        <taxon>Gammaproteobacteria</taxon>
        <taxon>Enterobacterales</taxon>
        <taxon>Morganellaceae</taxon>
        <taxon>Xenorhabdus</taxon>
    </lineage>
</organism>
<dbReference type="Proteomes" id="UP001193920">
    <property type="component" value="Unassembled WGS sequence"/>
</dbReference>
<comment type="caution">
    <text evidence="1">The sequence shown here is derived from an EMBL/GenBank/DDBJ whole genome shotgun (WGS) entry which is preliminary data.</text>
</comment>
<proteinExistence type="predicted"/>
<protein>
    <submittedName>
        <fullName evidence="1">Uncharacterized protein</fullName>
    </submittedName>
</protein>
<name>A0AAW3YTA3_9GAMM</name>
<dbReference type="EMBL" id="JACXBF010000103">
    <property type="protein sequence ID" value="MBD2799563.1"/>
    <property type="molecule type" value="Genomic_DNA"/>
</dbReference>
<reference evidence="1" key="2">
    <citation type="journal article" date="2024" name="Toxins">
        <title>Genome Sequence Analysis of Native Xenorhabdus Strains Isolated from Entomopathogenic Nematodes in Argentina.</title>
        <authorList>
            <person name="Palma L."/>
            <person name="Frizzo L."/>
            <person name="Kaiser S."/>
            <person name="Berry C."/>
            <person name="Caballero P."/>
            <person name="Bode H.B."/>
            <person name="Del Valle E.E."/>
        </authorList>
    </citation>
    <scope>NUCLEOTIDE SEQUENCE</scope>
    <source>
        <strain evidence="1">M</strain>
    </source>
</reference>
<accession>A0AAW3YTA3</accession>
<dbReference type="AlphaFoldDB" id="A0AAW3YTA3"/>
<dbReference type="RefSeq" id="WP_323868443.1">
    <property type="nucleotide sequence ID" value="NZ_JACXBF010000103.1"/>
</dbReference>
<evidence type="ECO:0000313" key="1">
    <source>
        <dbReference type="EMBL" id="MBD2799563.1"/>
    </source>
</evidence>
<gene>
    <name evidence="1" type="ORF">ID854_03610</name>
</gene>
<sequence>MQALQLPIDAKIIDAALHSVNPQLIPQTSRIKITTAVIIISISFCGLNEFFKLSVPNSPVVFDGGIDDMALLHYFEFPNA</sequence>
<reference evidence="1" key="1">
    <citation type="submission" date="2020-09" db="EMBL/GenBank/DDBJ databases">
        <authorList>
            <person name="Palma L."/>
            <person name="Caballero P."/>
            <person name="Berry C."/>
            <person name="Del Valle E."/>
        </authorList>
    </citation>
    <scope>NUCLEOTIDE SEQUENCE</scope>
    <source>
        <strain evidence="1">M</strain>
    </source>
</reference>